<dbReference type="Gene3D" id="3.40.50.10180">
    <property type="entry name" value="Glycerate kinase, MOFRL-like N-terminal domain"/>
    <property type="match status" value="1"/>
</dbReference>
<dbReference type="InterPro" id="IPR038614">
    <property type="entry name" value="GK_N_sf"/>
</dbReference>
<dbReference type="GO" id="GO:0008887">
    <property type="term" value="F:glycerate kinase activity"/>
    <property type="evidence" value="ECO:0007669"/>
    <property type="project" value="InterPro"/>
</dbReference>
<protein>
    <submittedName>
        <fullName evidence="3">Glycerate kinase</fullName>
    </submittedName>
</protein>
<dbReference type="SUPFAM" id="SSF82544">
    <property type="entry name" value="GckA/TtuD-like"/>
    <property type="match status" value="1"/>
</dbReference>
<dbReference type="Proteomes" id="UP000298664">
    <property type="component" value="Chromosome Circular"/>
</dbReference>
<keyword evidence="3" id="KW-0418">Kinase</keyword>
<proteinExistence type="predicted"/>
<feature type="domain" description="MOFRL-associated" evidence="2">
    <location>
        <begin position="9"/>
        <end position="227"/>
    </location>
</feature>
<sequence>MTVQSRAFLEELFHAAVKAADPFEAIRSHLPEKPKGRTLVIGAGKAASQMAQAFERAWPHPFEGLVVARHGPVAECKRINVLQSAHPVPDGAGLAASAALMGAVQGLTADDLVIALISGGGSALLPAPPEGFSLADEVTLNQALLSSGTPISGMNVVRKHFSLIKGGRLAALAHPARVISLIVSDVPGDNPAFVASGPTVPDESDAEEALRIIRDYRISLPQNVVDFIGGEKAPTYSDAAFANNEVHVIASARVSLEAAAKLAREKGVEPLILSDCIEGEAKDIGRMHAALAKEFAGTASMAKPIVLLSGGETTVTIGSGAYGKGGRNSEFLLSAALDLQGTQRITALAADTDGIDGSENNAGAFCDGQTVARIRAAGGDARSYLAGHDAWSAFDLAGDLFVPGPTGTNVNDFRAFLLE</sequence>
<dbReference type="InterPro" id="IPR007835">
    <property type="entry name" value="MOFRL"/>
</dbReference>
<dbReference type="InterPro" id="IPR025286">
    <property type="entry name" value="MOFRL_assoc_dom"/>
</dbReference>
<dbReference type="Pfam" id="PF13660">
    <property type="entry name" value="DUF4147"/>
    <property type="match status" value="1"/>
</dbReference>
<dbReference type="AlphaFoldDB" id="A0AAF0H8X7"/>
<gene>
    <name evidence="3" type="ORF">CFBP5477_009335</name>
</gene>
<reference evidence="3" key="1">
    <citation type="submission" date="2023-05" db="EMBL/GenBank/DDBJ databases">
        <title>Complete genome sequence of Agrobacterium larrymoorei CFBP5477.</title>
        <authorList>
            <person name="Yen H.-C."/>
            <person name="Chou L."/>
            <person name="Lin Y.-C."/>
            <person name="Lai E.-M."/>
            <person name="Kuo C.-H."/>
        </authorList>
    </citation>
    <scope>NUCLEOTIDE SEQUENCE</scope>
    <source>
        <strain evidence="3">CFBP5477</strain>
    </source>
</reference>
<dbReference type="Pfam" id="PF05161">
    <property type="entry name" value="MOFRL"/>
    <property type="match status" value="1"/>
</dbReference>
<evidence type="ECO:0000259" key="2">
    <source>
        <dbReference type="Pfam" id="PF13660"/>
    </source>
</evidence>
<dbReference type="InterPro" id="IPR039760">
    <property type="entry name" value="MOFRL_protein"/>
</dbReference>
<dbReference type="EMBL" id="CP124733">
    <property type="protein sequence ID" value="WHA40044.1"/>
    <property type="molecule type" value="Genomic_DNA"/>
</dbReference>
<dbReference type="Gene3D" id="3.40.1480.10">
    <property type="entry name" value="MOFRL domain"/>
    <property type="match status" value="1"/>
</dbReference>
<dbReference type="PANTHER" id="PTHR12227">
    <property type="entry name" value="GLYCERATE KINASE"/>
    <property type="match status" value="1"/>
</dbReference>
<evidence type="ECO:0000313" key="4">
    <source>
        <dbReference type="Proteomes" id="UP000298664"/>
    </source>
</evidence>
<evidence type="ECO:0000259" key="1">
    <source>
        <dbReference type="Pfam" id="PF05161"/>
    </source>
</evidence>
<dbReference type="InterPro" id="IPR037035">
    <property type="entry name" value="GK-like_C_sf"/>
</dbReference>
<organism evidence="3 4">
    <name type="scientific">Agrobacterium larrymoorei</name>
    <dbReference type="NCBI Taxonomy" id="160699"/>
    <lineage>
        <taxon>Bacteria</taxon>
        <taxon>Pseudomonadati</taxon>
        <taxon>Pseudomonadota</taxon>
        <taxon>Alphaproteobacteria</taxon>
        <taxon>Hyphomicrobiales</taxon>
        <taxon>Rhizobiaceae</taxon>
        <taxon>Rhizobium/Agrobacterium group</taxon>
        <taxon>Agrobacterium</taxon>
    </lineage>
</organism>
<name>A0AAF0H8X7_9HYPH</name>
<accession>A0AAF0H8X7</accession>
<evidence type="ECO:0000313" key="3">
    <source>
        <dbReference type="EMBL" id="WHA40044.1"/>
    </source>
</evidence>
<keyword evidence="3" id="KW-0808">Transferase</keyword>
<feature type="domain" description="MOFRL" evidence="1">
    <location>
        <begin position="306"/>
        <end position="412"/>
    </location>
</feature>
<dbReference type="RefSeq" id="WP_137394525.1">
    <property type="nucleotide sequence ID" value="NZ_CP124733.1"/>
</dbReference>
<dbReference type="GO" id="GO:0005737">
    <property type="term" value="C:cytoplasm"/>
    <property type="evidence" value="ECO:0007669"/>
    <property type="project" value="TreeGrafter"/>
</dbReference>
<dbReference type="PANTHER" id="PTHR12227:SF0">
    <property type="entry name" value="GLYCERATE KINASE"/>
    <property type="match status" value="1"/>
</dbReference>